<keyword evidence="3" id="KW-1185">Reference proteome</keyword>
<evidence type="ECO:0008006" key="4">
    <source>
        <dbReference type="Google" id="ProtNLM"/>
    </source>
</evidence>
<dbReference type="EMBL" id="BAABEZ010000014">
    <property type="protein sequence ID" value="GAA4452312.1"/>
    <property type="molecule type" value="Genomic_DNA"/>
</dbReference>
<evidence type="ECO:0000256" key="1">
    <source>
        <dbReference type="SAM" id="SignalP"/>
    </source>
</evidence>
<feature type="chain" id="PRO_5045275340" description="FlgD Ig-like domain-containing protein" evidence="1">
    <location>
        <begin position="21"/>
        <end position="138"/>
    </location>
</feature>
<organism evidence="2 3">
    <name type="scientific">Rurimicrobium arvi</name>
    <dbReference type="NCBI Taxonomy" id="2049916"/>
    <lineage>
        <taxon>Bacteria</taxon>
        <taxon>Pseudomonadati</taxon>
        <taxon>Bacteroidota</taxon>
        <taxon>Chitinophagia</taxon>
        <taxon>Chitinophagales</taxon>
        <taxon>Chitinophagaceae</taxon>
        <taxon>Rurimicrobium</taxon>
    </lineage>
</organism>
<feature type="signal peptide" evidence="1">
    <location>
        <begin position="1"/>
        <end position="20"/>
    </location>
</feature>
<gene>
    <name evidence="2" type="ORF">GCM10023092_11110</name>
</gene>
<proteinExistence type="predicted"/>
<protein>
    <recommendedName>
        <fullName evidence="4">FlgD Ig-like domain-containing protein</fullName>
    </recommendedName>
</protein>
<sequence length="138" mass="15988">MKKLLLLGCGTFLLSAAARAQSAVPNPNLQAQERMDARQEHFIFPVNANHSYNVVFLMYPRTLTNEANVILQTNDPFLFHATVTDETGRQVHSWKPDQPNTRFYAHWDLSKYRPGNYTVHVFKAGKQDELYRFEFAKQ</sequence>
<name>A0ABP8MN31_9BACT</name>
<comment type="caution">
    <text evidence="2">The sequence shown here is derived from an EMBL/GenBank/DDBJ whole genome shotgun (WGS) entry which is preliminary data.</text>
</comment>
<accession>A0ABP8MN31</accession>
<evidence type="ECO:0000313" key="2">
    <source>
        <dbReference type="EMBL" id="GAA4452312.1"/>
    </source>
</evidence>
<dbReference type="RefSeq" id="WP_344823684.1">
    <property type="nucleotide sequence ID" value="NZ_BAABEZ010000014.1"/>
</dbReference>
<keyword evidence="1" id="KW-0732">Signal</keyword>
<evidence type="ECO:0000313" key="3">
    <source>
        <dbReference type="Proteomes" id="UP001501410"/>
    </source>
</evidence>
<reference evidence="3" key="1">
    <citation type="journal article" date="2019" name="Int. J. Syst. Evol. Microbiol.">
        <title>The Global Catalogue of Microorganisms (GCM) 10K type strain sequencing project: providing services to taxonomists for standard genome sequencing and annotation.</title>
        <authorList>
            <consortium name="The Broad Institute Genomics Platform"/>
            <consortium name="The Broad Institute Genome Sequencing Center for Infectious Disease"/>
            <person name="Wu L."/>
            <person name="Ma J."/>
        </authorList>
    </citation>
    <scope>NUCLEOTIDE SEQUENCE [LARGE SCALE GENOMIC DNA]</scope>
    <source>
        <strain evidence="3">JCM 31921</strain>
    </source>
</reference>
<dbReference type="Proteomes" id="UP001501410">
    <property type="component" value="Unassembled WGS sequence"/>
</dbReference>